<evidence type="ECO:0000313" key="9">
    <source>
        <dbReference type="EMBL" id="KAG8537522.1"/>
    </source>
</evidence>
<feature type="transmembrane region" description="Helical" evidence="5">
    <location>
        <begin position="68"/>
        <end position="89"/>
    </location>
</feature>
<evidence type="ECO:0000256" key="3">
    <source>
        <dbReference type="ARBA" id="ARBA00022989"/>
    </source>
</evidence>
<evidence type="ECO:0000256" key="5">
    <source>
        <dbReference type="SAM" id="Phobius"/>
    </source>
</evidence>
<dbReference type="GO" id="GO:1990034">
    <property type="term" value="P:calcium ion export across plasma membrane"/>
    <property type="evidence" value="ECO:0007669"/>
    <property type="project" value="TreeGrafter"/>
</dbReference>
<feature type="transmembrane region" description="Helical" evidence="5">
    <location>
        <begin position="15"/>
        <end position="34"/>
    </location>
</feature>
<dbReference type="InterPro" id="IPR037185">
    <property type="entry name" value="EmrE-like"/>
</dbReference>
<protein>
    <recommendedName>
        <fullName evidence="6">EamA domain-containing protein</fullName>
    </recommendedName>
</protein>
<keyword evidence="3 5" id="KW-1133">Transmembrane helix</keyword>
<keyword evidence="4 5" id="KW-0472">Membrane</keyword>
<organism evidence="8 11">
    <name type="scientific">Engystomops pustulosus</name>
    <name type="common">Tungara frog</name>
    <name type="synonym">Physalaemus pustulosus</name>
    <dbReference type="NCBI Taxonomy" id="76066"/>
    <lineage>
        <taxon>Eukaryota</taxon>
        <taxon>Metazoa</taxon>
        <taxon>Chordata</taxon>
        <taxon>Craniata</taxon>
        <taxon>Vertebrata</taxon>
        <taxon>Euteleostomi</taxon>
        <taxon>Amphibia</taxon>
        <taxon>Batrachia</taxon>
        <taxon>Anura</taxon>
        <taxon>Neobatrachia</taxon>
        <taxon>Hyloidea</taxon>
        <taxon>Leptodactylidae</taxon>
        <taxon>Leiuperinae</taxon>
        <taxon>Engystomops</taxon>
    </lineage>
</organism>
<feature type="transmembrane region" description="Helical" evidence="5">
    <location>
        <begin position="198"/>
        <end position="216"/>
    </location>
</feature>
<evidence type="ECO:0000259" key="6">
    <source>
        <dbReference type="Pfam" id="PF00892"/>
    </source>
</evidence>
<feature type="transmembrane region" description="Helical" evidence="5">
    <location>
        <begin position="40"/>
        <end position="61"/>
    </location>
</feature>
<dbReference type="EMBL" id="WNYA01029390">
    <property type="protein sequence ID" value="KAG8537525.1"/>
    <property type="molecule type" value="Genomic_DNA"/>
</dbReference>
<dbReference type="Gene3D" id="1.10.3730.20">
    <property type="match status" value="1"/>
</dbReference>
<dbReference type="GO" id="GO:0005789">
    <property type="term" value="C:endoplasmic reticulum membrane"/>
    <property type="evidence" value="ECO:0007669"/>
    <property type="project" value="TreeGrafter"/>
</dbReference>
<feature type="domain" description="EamA" evidence="6">
    <location>
        <begin position="10"/>
        <end position="85"/>
    </location>
</feature>
<comment type="subcellular location">
    <subcellularLocation>
        <location evidence="1">Membrane</location>
        <topology evidence="1">Multi-pass membrane protein</topology>
    </subcellularLocation>
</comment>
<proteinExistence type="predicted"/>
<sequence length="255" mass="27998">IFYRIGFLGPKDQRIFLFLRGLLGSTAMILLYYAVQSMPLADATVITFSSPAFTCIFACIFLKEKCKIWDIVFMFFTITGVVLIARPPFLFGSNNSFEDDDSDHMKGSIAAVASAVCASLTLVVLRKMGKSVHYLLSIWFYAVIGLIECVIALFVIGAWSLPYCGIDRWLLVFIGILGLGGQAFLVKALHIEKAGPVSVMRTMDVVFAFIFQALFLDRIPTWLTIGGALCIVAGTAGTAILNWYTSSRKAKGSNL</sequence>
<evidence type="ECO:0000256" key="2">
    <source>
        <dbReference type="ARBA" id="ARBA00022692"/>
    </source>
</evidence>
<dbReference type="EMBL" id="WNYA01030379">
    <property type="protein sequence ID" value="KAG8537431.1"/>
    <property type="molecule type" value="Genomic_DNA"/>
</dbReference>
<dbReference type="Pfam" id="PF00892">
    <property type="entry name" value="EamA"/>
    <property type="match status" value="2"/>
</dbReference>
<dbReference type="AlphaFoldDB" id="A0AAV6YL73"/>
<accession>A0AAV6YL73</accession>
<dbReference type="InterPro" id="IPR000620">
    <property type="entry name" value="EamA_dom"/>
</dbReference>
<dbReference type="PANTHER" id="PTHR22911:SF6">
    <property type="entry name" value="SOLUTE CARRIER FAMILY 35 MEMBER G1"/>
    <property type="match status" value="1"/>
</dbReference>
<dbReference type="EMBL" id="WNYA01029394">
    <property type="protein sequence ID" value="KAG8537522.1"/>
    <property type="molecule type" value="Genomic_DNA"/>
</dbReference>
<feature type="transmembrane region" description="Helical" evidence="5">
    <location>
        <begin position="168"/>
        <end position="186"/>
    </location>
</feature>
<dbReference type="PANTHER" id="PTHR22911">
    <property type="entry name" value="ACYL-MALONYL CONDENSING ENZYME-RELATED"/>
    <property type="match status" value="1"/>
</dbReference>
<feature type="domain" description="EamA" evidence="6">
    <location>
        <begin position="106"/>
        <end position="238"/>
    </location>
</feature>
<dbReference type="SUPFAM" id="SSF103481">
    <property type="entry name" value="Multidrug resistance efflux transporter EmrE"/>
    <property type="match status" value="2"/>
</dbReference>
<feature type="transmembrane region" description="Helical" evidence="5">
    <location>
        <begin position="138"/>
        <end position="162"/>
    </location>
</feature>
<feature type="transmembrane region" description="Helical" evidence="5">
    <location>
        <begin position="109"/>
        <end position="126"/>
    </location>
</feature>
<reference evidence="8" key="1">
    <citation type="thesis" date="2020" institute="ProQuest LLC" country="789 East Eisenhower Parkway, Ann Arbor, MI, USA">
        <title>Comparative Genomics and Chromosome Evolution.</title>
        <authorList>
            <person name="Mudd A.B."/>
        </authorList>
    </citation>
    <scope>NUCLEOTIDE SEQUENCE</scope>
    <source>
        <strain evidence="8">237g6f4</strain>
        <tissue evidence="8">Blood</tissue>
    </source>
</reference>
<comment type="caution">
    <text evidence="8">The sequence shown here is derived from an EMBL/GenBank/DDBJ whole genome shotgun (WGS) entry which is preliminary data.</text>
</comment>
<dbReference type="GO" id="GO:0051480">
    <property type="term" value="P:regulation of cytosolic calcium ion concentration"/>
    <property type="evidence" value="ECO:0007669"/>
    <property type="project" value="TreeGrafter"/>
</dbReference>
<dbReference type="GO" id="GO:0005886">
    <property type="term" value="C:plasma membrane"/>
    <property type="evidence" value="ECO:0007669"/>
    <property type="project" value="TreeGrafter"/>
</dbReference>
<feature type="transmembrane region" description="Helical" evidence="5">
    <location>
        <begin position="222"/>
        <end position="244"/>
    </location>
</feature>
<evidence type="ECO:0000313" key="8">
    <source>
        <dbReference type="EMBL" id="KAG8537431.1"/>
    </source>
</evidence>
<dbReference type="EMBL" id="WNYA01030380">
    <property type="protein sequence ID" value="KAG8537430.1"/>
    <property type="molecule type" value="Genomic_DNA"/>
</dbReference>
<dbReference type="Proteomes" id="UP000824782">
    <property type="component" value="Unassembled WGS sequence"/>
</dbReference>
<gene>
    <name evidence="10" type="ORF">GDO81_024379</name>
    <name evidence="9" type="ORF">GDO81_024382</name>
    <name evidence="8" type="ORF">GDO81_024534</name>
    <name evidence="7" type="ORF">GDO81_024535</name>
</gene>
<evidence type="ECO:0000313" key="7">
    <source>
        <dbReference type="EMBL" id="KAG8537430.1"/>
    </source>
</evidence>
<feature type="non-terminal residue" evidence="8">
    <location>
        <position position="1"/>
    </location>
</feature>
<name>A0AAV6YL73_ENGPU</name>
<keyword evidence="2 5" id="KW-0812">Transmembrane</keyword>
<evidence type="ECO:0000313" key="10">
    <source>
        <dbReference type="EMBL" id="KAG8537525.1"/>
    </source>
</evidence>
<evidence type="ECO:0000256" key="4">
    <source>
        <dbReference type="ARBA" id="ARBA00023136"/>
    </source>
</evidence>
<evidence type="ECO:0000256" key="1">
    <source>
        <dbReference type="ARBA" id="ARBA00004141"/>
    </source>
</evidence>
<evidence type="ECO:0000313" key="11">
    <source>
        <dbReference type="Proteomes" id="UP000824782"/>
    </source>
</evidence>
<keyword evidence="11" id="KW-1185">Reference proteome</keyword>